<dbReference type="PROSITE" id="PS50112">
    <property type="entry name" value="PAS"/>
    <property type="match status" value="1"/>
</dbReference>
<keyword evidence="11 12" id="KW-0472">Membrane</keyword>
<protein>
    <submittedName>
        <fullName evidence="16">PAS domain S-box protein</fullName>
    </submittedName>
</protein>
<feature type="transmembrane region" description="Helical" evidence="12">
    <location>
        <begin position="20"/>
        <end position="39"/>
    </location>
</feature>
<evidence type="ECO:0000256" key="10">
    <source>
        <dbReference type="ARBA" id="ARBA00023012"/>
    </source>
</evidence>
<feature type="transmembrane region" description="Helical" evidence="12">
    <location>
        <begin position="51"/>
        <end position="79"/>
    </location>
</feature>
<keyword evidence="6" id="KW-0547">Nucleotide-binding</keyword>
<dbReference type="PROSITE" id="PS50109">
    <property type="entry name" value="HIS_KIN"/>
    <property type="match status" value="1"/>
</dbReference>
<dbReference type="GO" id="GO:0005524">
    <property type="term" value="F:ATP binding"/>
    <property type="evidence" value="ECO:0007669"/>
    <property type="project" value="UniProtKB-KW"/>
</dbReference>
<evidence type="ECO:0000259" key="15">
    <source>
        <dbReference type="PROSITE" id="PS50113"/>
    </source>
</evidence>
<evidence type="ECO:0000259" key="14">
    <source>
        <dbReference type="PROSITE" id="PS50112"/>
    </source>
</evidence>
<organism evidence="16">
    <name type="scientific">Oscillatoriales cyanobacterium SpSt-402</name>
    <dbReference type="NCBI Taxonomy" id="2282168"/>
    <lineage>
        <taxon>Bacteria</taxon>
        <taxon>Bacillati</taxon>
        <taxon>Cyanobacteriota</taxon>
        <taxon>Cyanophyceae</taxon>
        <taxon>Oscillatoriophycideae</taxon>
        <taxon>Oscillatoriales</taxon>
    </lineage>
</organism>
<dbReference type="AlphaFoldDB" id="A0A832H2F0"/>
<keyword evidence="3" id="KW-0597">Phosphoprotein</keyword>
<dbReference type="GO" id="GO:0006355">
    <property type="term" value="P:regulation of DNA-templated transcription"/>
    <property type="evidence" value="ECO:0007669"/>
    <property type="project" value="InterPro"/>
</dbReference>
<keyword evidence="5 12" id="KW-0812">Transmembrane</keyword>
<reference evidence="16" key="1">
    <citation type="journal article" date="2020" name="mSystems">
        <title>Genome- and Community-Level Interaction Insights into Carbon Utilization and Element Cycling Functions of Hydrothermarchaeota in Hydrothermal Sediment.</title>
        <authorList>
            <person name="Zhou Z."/>
            <person name="Liu Y."/>
            <person name="Xu W."/>
            <person name="Pan J."/>
            <person name="Luo Z.H."/>
            <person name="Li M."/>
        </authorList>
    </citation>
    <scope>NUCLEOTIDE SEQUENCE [LARGE SCALE GENOMIC DNA]</scope>
    <source>
        <strain evidence="16">SpSt-402</strain>
    </source>
</reference>
<feature type="transmembrane region" description="Helical" evidence="12">
    <location>
        <begin position="247"/>
        <end position="267"/>
    </location>
</feature>
<evidence type="ECO:0000256" key="3">
    <source>
        <dbReference type="ARBA" id="ARBA00022553"/>
    </source>
</evidence>
<dbReference type="InterPro" id="IPR036890">
    <property type="entry name" value="HATPase_C_sf"/>
</dbReference>
<feature type="transmembrane region" description="Helical" evidence="12">
    <location>
        <begin position="172"/>
        <end position="196"/>
    </location>
</feature>
<dbReference type="Pfam" id="PF07568">
    <property type="entry name" value="HisKA_2"/>
    <property type="match status" value="1"/>
</dbReference>
<keyword evidence="2" id="KW-1003">Cell membrane</keyword>
<keyword evidence="4" id="KW-0808">Transferase</keyword>
<dbReference type="InterPro" id="IPR000700">
    <property type="entry name" value="PAS-assoc_C"/>
</dbReference>
<dbReference type="GO" id="GO:0016301">
    <property type="term" value="F:kinase activity"/>
    <property type="evidence" value="ECO:0007669"/>
    <property type="project" value="UniProtKB-KW"/>
</dbReference>
<comment type="subcellular location">
    <subcellularLocation>
        <location evidence="1">Cell membrane</location>
        <topology evidence="1">Multi-pass membrane protein</topology>
    </subcellularLocation>
</comment>
<dbReference type="GO" id="GO:0005886">
    <property type="term" value="C:plasma membrane"/>
    <property type="evidence" value="ECO:0007669"/>
    <property type="project" value="UniProtKB-SubCell"/>
</dbReference>
<feature type="transmembrane region" description="Helical" evidence="12">
    <location>
        <begin position="279"/>
        <end position="301"/>
    </location>
</feature>
<evidence type="ECO:0000256" key="2">
    <source>
        <dbReference type="ARBA" id="ARBA00022475"/>
    </source>
</evidence>
<evidence type="ECO:0000256" key="1">
    <source>
        <dbReference type="ARBA" id="ARBA00004651"/>
    </source>
</evidence>
<evidence type="ECO:0000313" key="16">
    <source>
        <dbReference type="EMBL" id="HGW94379.1"/>
    </source>
</evidence>
<feature type="transmembrane region" description="Helical" evidence="12">
    <location>
        <begin position="208"/>
        <end position="227"/>
    </location>
</feature>
<dbReference type="SMART" id="SM00091">
    <property type="entry name" value="PAS"/>
    <property type="match status" value="1"/>
</dbReference>
<keyword evidence="10" id="KW-0902">Two-component regulatory system</keyword>
<evidence type="ECO:0000256" key="5">
    <source>
        <dbReference type="ARBA" id="ARBA00022692"/>
    </source>
</evidence>
<dbReference type="InterPro" id="IPR005467">
    <property type="entry name" value="His_kinase_dom"/>
</dbReference>
<sequence>MLVMYLHPPRLLPRSNPSQLIASNLLIAVTYVIATKLSLELASLPGKITAAWLPAGFTLAAVWSLGIWALPGIILGAIAGVVRDLLDPPPFLSTVGFLAVSLSFLLGECLQPILATVLIKTLAPNQPLFSQGRTISIFILAAIVSPFPSAMLSVTAWGWAGMIPWSNFGISWIVWGLGAVLPQLLFTPPLLLWQTVARHDFSHRRVETVLVFSLVLILSWLTFAVSFRLEYLLLPILIWVVFRLGQFRASLLVSFVATLAIIATARGQGPFVQASSHESLLLLQSFTAVCAVTTLVLSAVIEERQAAQASLKQSSDTLEQQVKERTAQLQHSQAQYRAIVEDQTELIARFLPDTTLVYVNVAFCRYFGLNQDDMIGKSFTPIVYDSDRPRVTQAIQSMSFENPTVTVENRVIVDGHVRWTQWVNRMLFDRQRNFVEFQMVGRDITDRKQAEEKLQASLREKEILLKEVHHRVKNNLQIIYSLLRLQQRTLKDPQATACLLDSQNRIEAIALIHEKLYQTDNLAQIDFREYIASLVENLHNSYNTRPQDITVETEVDKISLDINKAIPCGLIINELVSNALKYAFPNRKGHIQVKLHADEHFNIRLTVKDNGIGLPKGFNLTQSNSLGLQLVHDFVDQLRGKLEMDCSLGTTFEIAFLGS</sequence>
<feature type="domain" description="Histidine kinase" evidence="13">
    <location>
        <begin position="467"/>
        <end position="659"/>
    </location>
</feature>
<feature type="domain" description="PAC" evidence="15">
    <location>
        <begin position="401"/>
        <end position="456"/>
    </location>
</feature>
<comment type="caution">
    <text evidence="16">The sequence shown here is derived from an EMBL/GenBank/DDBJ whole genome shotgun (WGS) entry which is preliminary data.</text>
</comment>
<accession>A0A832H2F0</accession>
<feature type="transmembrane region" description="Helical" evidence="12">
    <location>
        <begin position="91"/>
        <end position="114"/>
    </location>
</feature>
<dbReference type="Pfam" id="PF05231">
    <property type="entry name" value="MASE1"/>
    <property type="match status" value="1"/>
</dbReference>
<dbReference type="Gene3D" id="3.30.565.10">
    <property type="entry name" value="Histidine kinase-like ATPase, C-terminal domain"/>
    <property type="match status" value="1"/>
</dbReference>
<dbReference type="EMBL" id="DSRD01000557">
    <property type="protein sequence ID" value="HGW94379.1"/>
    <property type="molecule type" value="Genomic_DNA"/>
</dbReference>
<dbReference type="InterPro" id="IPR007895">
    <property type="entry name" value="MASE1"/>
</dbReference>
<dbReference type="Gene3D" id="3.30.450.20">
    <property type="entry name" value="PAS domain"/>
    <property type="match status" value="1"/>
</dbReference>
<dbReference type="PANTHER" id="PTHR43065:SF23">
    <property type="entry name" value="SENSOR HISTIDINE KINASE PDTAS"/>
    <property type="match status" value="1"/>
</dbReference>
<keyword evidence="8" id="KW-0067">ATP-binding</keyword>
<dbReference type="InterPro" id="IPR000014">
    <property type="entry name" value="PAS"/>
</dbReference>
<gene>
    <name evidence="16" type="ORF">ENR47_08875</name>
</gene>
<dbReference type="PANTHER" id="PTHR43065">
    <property type="entry name" value="SENSOR HISTIDINE KINASE"/>
    <property type="match status" value="1"/>
</dbReference>
<keyword evidence="9 12" id="KW-1133">Transmembrane helix</keyword>
<evidence type="ECO:0000259" key="13">
    <source>
        <dbReference type="PROSITE" id="PS50109"/>
    </source>
</evidence>
<name>A0A832H2F0_9CYAN</name>
<dbReference type="PROSITE" id="PS50113">
    <property type="entry name" value="PAC"/>
    <property type="match status" value="1"/>
</dbReference>
<evidence type="ECO:0000256" key="8">
    <source>
        <dbReference type="ARBA" id="ARBA00022840"/>
    </source>
</evidence>
<dbReference type="CDD" id="cd00130">
    <property type="entry name" value="PAS"/>
    <property type="match status" value="1"/>
</dbReference>
<evidence type="ECO:0000256" key="9">
    <source>
        <dbReference type="ARBA" id="ARBA00022989"/>
    </source>
</evidence>
<dbReference type="InterPro" id="IPR035965">
    <property type="entry name" value="PAS-like_dom_sf"/>
</dbReference>
<keyword evidence="7" id="KW-0418">Kinase</keyword>
<feature type="transmembrane region" description="Helical" evidence="12">
    <location>
        <begin position="135"/>
        <end position="160"/>
    </location>
</feature>
<dbReference type="Pfam" id="PF02518">
    <property type="entry name" value="HATPase_c"/>
    <property type="match status" value="1"/>
</dbReference>
<dbReference type="InterPro" id="IPR003594">
    <property type="entry name" value="HATPase_dom"/>
</dbReference>
<evidence type="ECO:0000256" key="7">
    <source>
        <dbReference type="ARBA" id="ARBA00022777"/>
    </source>
</evidence>
<evidence type="ECO:0000256" key="12">
    <source>
        <dbReference type="SAM" id="Phobius"/>
    </source>
</evidence>
<dbReference type="SUPFAM" id="SSF55874">
    <property type="entry name" value="ATPase domain of HSP90 chaperone/DNA topoisomerase II/histidine kinase"/>
    <property type="match status" value="1"/>
</dbReference>
<dbReference type="InterPro" id="IPR013767">
    <property type="entry name" value="PAS_fold"/>
</dbReference>
<dbReference type="NCBIfam" id="TIGR00229">
    <property type="entry name" value="sensory_box"/>
    <property type="match status" value="1"/>
</dbReference>
<dbReference type="SUPFAM" id="SSF55785">
    <property type="entry name" value="PYP-like sensor domain (PAS domain)"/>
    <property type="match status" value="1"/>
</dbReference>
<evidence type="ECO:0000256" key="11">
    <source>
        <dbReference type="ARBA" id="ARBA00023136"/>
    </source>
</evidence>
<dbReference type="InterPro" id="IPR011495">
    <property type="entry name" value="Sig_transdc_His_kin_sub2_dim/P"/>
</dbReference>
<proteinExistence type="predicted"/>
<dbReference type="Pfam" id="PF00989">
    <property type="entry name" value="PAS"/>
    <property type="match status" value="1"/>
</dbReference>
<evidence type="ECO:0000256" key="6">
    <source>
        <dbReference type="ARBA" id="ARBA00022741"/>
    </source>
</evidence>
<dbReference type="SMART" id="SM00387">
    <property type="entry name" value="HATPase_c"/>
    <property type="match status" value="1"/>
</dbReference>
<evidence type="ECO:0000256" key="4">
    <source>
        <dbReference type="ARBA" id="ARBA00022679"/>
    </source>
</evidence>
<feature type="domain" description="PAS" evidence="14">
    <location>
        <begin position="332"/>
        <end position="402"/>
    </location>
</feature>
<dbReference type="GO" id="GO:0000160">
    <property type="term" value="P:phosphorelay signal transduction system"/>
    <property type="evidence" value="ECO:0007669"/>
    <property type="project" value="UniProtKB-KW"/>
</dbReference>